<evidence type="ECO:0000256" key="5">
    <source>
        <dbReference type="ARBA" id="ARBA00022989"/>
    </source>
</evidence>
<comment type="similarity">
    <text evidence="8">Belongs to the PpiD chaperone family.</text>
</comment>
<evidence type="ECO:0000256" key="6">
    <source>
        <dbReference type="ARBA" id="ARBA00023136"/>
    </source>
</evidence>
<dbReference type="Pfam" id="PF13145">
    <property type="entry name" value="Rotamase_2"/>
    <property type="match status" value="2"/>
</dbReference>
<dbReference type="PANTHER" id="PTHR47529:SF1">
    <property type="entry name" value="PERIPLASMIC CHAPERONE PPID"/>
    <property type="match status" value="1"/>
</dbReference>
<keyword evidence="5 12" id="KW-1133">Transmembrane helix</keyword>
<dbReference type="PANTHER" id="PTHR47529">
    <property type="entry name" value="PEPTIDYL-PROLYL CIS-TRANS ISOMERASE D"/>
    <property type="match status" value="1"/>
</dbReference>
<accession>E1K1N4</accession>
<evidence type="ECO:0000313" key="15">
    <source>
        <dbReference type="Proteomes" id="UP000006250"/>
    </source>
</evidence>
<dbReference type="InterPro" id="IPR046357">
    <property type="entry name" value="PPIase_dom_sf"/>
</dbReference>
<comment type="subcellular location">
    <subcellularLocation>
        <location evidence="1">Cell inner membrane</location>
        <topology evidence="1">Single-pass type II membrane protein</topology>
        <orientation evidence="1">Periplasmic side</orientation>
    </subcellularLocation>
</comment>
<dbReference type="AlphaFoldDB" id="E1K1N4"/>
<dbReference type="InterPro" id="IPR052029">
    <property type="entry name" value="PpiD_chaperone"/>
</dbReference>
<dbReference type="GO" id="GO:0003755">
    <property type="term" value="F:peptidyl-prolyl cis-trans isomerase activity"/>
    <property type="evidence" value="ECO:0007669"/>
    <property type="project" value="UniProtKB-KW"/>
</dbReference>
<dbReference type="RefSeq" id="WP_005996553.1">
    <property type="nucleotide sequence ID" value="NZ_AECZ01000042.1"/>
</dbReference>
<dbReference type="Pfam" id="PF13624">
    <property type="entry name" value="SurA_N_3"/>
    <property type="match status" value="1"/>
</dbReference>
<organism evidence="14 15">
    <name type="scientific">Solidesulfovibrio fructosivorans JJ]</name>
    <dbReference type="NCBI Taxonomy" id="596151"/>
    <lineage>
        <taxon>Bacteria</taxon>
        <taxon>Pseudomonadati</taxon>
        <taxon>Thermodesulfobacteriota</taxon>
        <taxon>Desulfovibrionia</taxon>
        <taxon>Desulfovibrionales</taxon>
        <taxon>Desulfovibrionaceae</taxon>
        <taxon>Solidesulfovibrio</taxon>
    </lineage>
</organism>
<sequence>MLDPMRKYAQSWGIKIVFGLIILVFVFWGVGSFRGDKATVLATIDGQPVLIKDYEKAYREAQRLVKNKNPDITDKELQDGGFRWQVFSNMVTSRLLEEQAKKLGVSVSADELRAEIAKIPAFQDKSKKFDAKRYENLLRANDVTPGEFEADFRQNLLLEKLAGFVSLPASVSEAEARSIFDFMREQAVIKYIMFKAEDFDKGITPTDEQIKAYYEARKDQFATPAKIKIDYVEFTPKALAQPDKVTDADIEAYYKANQKKYARPEQVKVRHFLIMLPADAPKSAVDAATAKLKDIAAKLKAGAAFASLLPKNPNNADGLIGEDWAWLPKGSLPKEFGPFEEKAFSLKNGEISEPVRTALGLHLIQAGERQAAGERPLSEVKDDIREELAERKASDKLTQSLDNMQDKIASGVDLGKAAADEKLPVKSADFFSKDNPPTDLGLSDQALGVLFSMKKGAVSDTPLSTQDGFLLARVSDIQPAGFQSLDDVKEAIKQRLIADEAQKRARAKADETAKAMETPAGEQKVLAEYKDKIQTSQPFSRQGFIPGLGMAPVLVQTAFEAKGPGWFKAAYGVTGGYVLASLDKKIPADPALWEKEKDRWLATLSQSKQSELFKAYLSTVQQGAKVEIVNQDILGPQPNAQAGAGAAGQAKGKK</sequence>
<reference evidence="14 15" key="1">
    <citation type="submission" date="2010-08" db="EMBL/GenBank/DDBJ databases">
        <title>The draft genome of Desulfovibrio fructosovorans JJ.</title>
        <authorList>
            <consortium name="US DOE Joint Genome Institute (JGI-PGF)"/>
            <person name="Lucas S."/>
            <person name="Copeland A."/>
            <person name="Lapidus A."/>
            <person name="Cheng J.-F."/>
            <person name="Bruce D."/>
            <person name="Goodwin L."/>
            <person name="Pitluck S."/>
            <person name="Land M.L."/>
            <person name="Hauser L."/>
            <person name="Chang Y.-J."/>
            <person name="Jeffries C."/>
            <person name="Wall J.D."/>
            <person name="Stahl D.A."/>
            <person name="Arkin A.P."/>
            <person name="Dehal P."/>
            <person name="Stolyar S.M."/>
            <person name="Hazen T.C."/>
            <person name="Woyke T.J."/>
        </authorList>
    </citation>
    <scope>NUCLEOTIDE SEQUENCE [LARGE SCALE GENOMIC DNA]</scope>
    <source>
        <strain evidence="14 15">JJ</strain>
    </source>
</reference>
<evidence type="ECO:0000256" key="10">
    <source>
        <dbReference type="ARBA" id="ARBA00042775"/>
    </source>
</evidence>
<evidence type="ECO:0000256" key="9">
    <source>
        <dbReference type="ARBA" id="ARBA00040743"/>
    </source>
</evidence>
<keyword evidence="2" id="KW-1003">Cell membrane</keyword>
<evidence type="ECO:0000256" key="3">
    <source>
        <dbReference type="ARBA" id="ARBA00022519"/>
    </source>
</evidence>
<keyword evidence="11 14" id="KW-0413">Isomerase</keyword>
<dbReference type="InterPro" id="IPR000297">
    <property type="entry name" value="PPIase_PpiC"/>
</dbReference>
<feature type="transmembrane region" description="Helical" evidence="12">
    <location>
        <begin position="12"/>
        <end position="31"/>
    </location>
</feature>
<feature type="domain" description="PpiC" evidence="13">
    <location>
        <begin position="264"/>
        <end position="368"/>
    </location>
</feature>
<evidence type="ECO:0000256" key="12">
    <source>
        <dbReference type="SAM" id="Phobius"/>
    </source>
</evidence>
<name>E1K1N4_SOLFR</name>
<keyword evidence="15" id="KW-1185">Reference proteome</keyword>
<dbReference type="eggNOG" id="COG0760">
    <property type="taxonomic scope" value="Bacteria"/>
</dbReference>
<keyword evidence="7" id="KW-0143">Chaperone</keyword>
<dbReference type="OrthoDB" id="9812372at2"/>
<keyword evidence="6 12" id="KW-0472">Membrane</keyword>
<keyword evidence="11" id="KW-0697">Rotamase</keyword>
<evidence type="ECO:0000256" key="7">
    <source>
        <dbReference type="ARBA" id="ARBA00023186"/>
    </source>
</evidence>
<evidence type="ECO:0000256" key="4">
    <source>
        <dbReference type="ARBA" id="ARBA00022692"/>
    </source>
</evidence>
<evidence type="ECO:0000313" key="14">
    <source>
        <dbReference type="EMBL" id="EFL49472.1"/>
    </source>
</evidence>
<evidence type="ECO:0000256" key="11">
    <source>
        <dbReference type="PROSITE-ProRule" id="PRU00278"/>
    </source>
</evidence>
<evidence type="ECO:0000259" key="13">
    <source>
        <dbReference type="PROSITE" id="PS50198"/>
    </source>
</evidence>
<proteinExistence type="inferred from homology"/>
<comment type="caution">
    <text evidence="14">The sequence shown here is derived from an EMBL/GenBank/DDBJ whole genome shotgun (WGS) entry which is preliminary data.</text>
</comment>
<dbReference type="PROSITE" id="PS50198">
    <property type="entry name" value="PPIC_PPIASE_2"/>
    <property type="match status" value="1"/>
</dbReference>
<evidence type="ECO:0000256" key="2">
    <source>
        <dbReference type="ARBA" id="ARBA00022475"/>
    </source>
</evidence>
<dbReference type="EMBL" id="AECZ01000042">
    <property type="protein sequence ID" value="EFL49472.1"/>
    <property type="molecule type" value="Genomic_DNA"/>
</dbReference>
<dbReference type="Proteomes" id="UP000006250">
    <property type="component" value="Unassembled WGS sequence"/>
</dbReference>
<dbReference type="Gene3D" id="3.10.50.40">
    <property type="match status" value="1"/>
</dbReference>
<dbReference type="InterPro" id="IPR027304">
    <property type="entry name" value="Trigger_fact/SurA_dom_sf"/>
</dbReference>
<keyword evidence="3" id="KW-0997">Cell inner membrane</keyword>
<dbReference type="Gene3D" id="1.10.4030.10">
    <property type="entry name" value="Porin chaperone SurA, peptide-binding domain"/>
    <property type="match status" value="1"/>
</dbReference>
<evidence type="ECO:0000256" key="1">
    <source>
        <dbReference type="ARBA" id="ARBA00004382"/>
    </source>
</evidence>
<dbReference type="STRING" id="596151.DesfrDRAFT_3784"/>
<dbReference type="GO" id="GO:0005886">
    <property type="term" value="C:plasma membrane"/>
    <property type="evidence" value="ECO:0007669"/>
    <property type="project" value="UniProtKB-SubCell"/>
</dbReference>
<evidence type="ECO:0000256" key="8">
    <source>
        <dbReference type="ARBA" id="ARBA00038408"/>
    </source>
</evidence>
<dbReference type="SUPFAM" id="SSF54534">
    <property type="entry name" value="FKBP-like"/>
    <property type="match status" value="1"/>
</dbReference>
<protein>
    <recommendedName>
        <fullName evidence="9">Periplasmic chaperone PpiD</fullName>
    </recommendedName>
    <alternativeName>
        <fullName evidence="10">Periplasmic folding chaperone</fullName>
    </alternativeName>
</protein>
<keyword evidence="4 12" id="KW-0812">Transmembrane</keyword>
<gene>
    <name evidence="14" type="ORF">DesfrDRAFT_3784</name>
</gene>
<dbReference type="SUPFAM" id="SSF109998">
    <property type="entry name" value="Triger factor/SurA peptide-binding domain-like"/>
    <property type="match status" value="1"/>
</dbReference>